<evidence type="ECO:0000313" key="3">
    <source>
        <dbReference type="EnsemblPlants" id="PNT76689"/>
    </source>
</evidence>
<keyword evidence="1" id="KW-0472">Membrane</keyword>
<keyword evidence="4" id="KW-1185">Reference proteome</keyword>
<dbReference type="AlphaFoldDB" id="A0A2K2DQX9"/>
<keyword evidence="1" id="KW-1133">Transmembrane helix</keyword>
<dbReference type="EnsemblPlants" id="PNT76689">
    <property type="protein sequence ID" value="PNT76689"/>
    <property type="gene ID" value="BRADI_1g51601v3"/>
</dbReference>
<dbReference type="Proteomes" id="UP000008810">
    <property type="component" value="Chromosome 1"/>
</dbReference>
<protein>
    <submittedName>
        <fullName evidence="2 3">Uncharacterized protein</fullName>
    </submittedName>
</protein>
<gene>
    <name evidence="2" type="ORF">BRADI_1g51601v3</name>
</gene>
<proteinExistence type="predicted"/>
<evidence type="ECO:0000313" key="4">
    <source>
        <dbReference type="Proteomes" id="UP000008810"/>
    </source>
</evidence>
<dbReference type="Gramene" id="PNT76689">
    <property type="protein sequence ID" value="PNT76689"/>
    <property type="gene ID" value="BRADI_1g51601v3"/>
</dbReference>
<evidence type="ECO:0000256" key="1">
    <source>
        <dbReference type="SAM" id="Phobius"/>
    </source>
</evidence>
<feature type="transmembrane region" description="Helical" evidence="1">
    <location>
        <begin position="6"/>
        <end position="23"/>
    </location>
</feature>
<reference evidence="3" key="3">
    <citation type="submission" date="2018-08" db="UniProtKB">
        <authorList>
            <consortium name="EnsemblPlants"/>
        </authorList>
    </citation>
    <scope>IDENTIFICATION</scope>
    <source>
        <strain evidence="3">cv. Bd21</strain>
    </source>
</reference>
<reference evidence="2" key="2">
    <citation type="submission" date="2017-06" db="EMBL/GenBank/DDBJ databases">
        <title>WGS assembly of Brachypodium distachyon.</title>
        <authorList>
            <consortium name="The International Brachypodium Initiative"/>
            <person name="Lucas S."/>
            <person name="Harmon-Smith M."/>
            <person name="Lail K."/>
            <person name="Tice H."/>
            <person name="Grimwood J."/>
            <person name="Bruce D."/>
            <person name="Barry K."/>
            <person name="Shu S."/>
            <person name="Lindquist E."/>
            <person name="Wang M."/>
            <person name="Pitluck S."/>
            <person name="Vogel J.P."/>
            <person name="Garvin D.F."/>
            <person name="Mockler T.C."/>
            <person name="Schmutz J."/>
            <person name="Rokhsar D."/>
            <person name="Bevan M.W."/>
        </authorList>
    </citation>
    <scope>NUCLEOTIDE SEQUENCE</scope>
    <source>
        <strain evidence="2">Bd21</strain>
    </source>
</reference>
<organism evidence="2">
    <name type="scientific">Brachypodium distachyon</name>
    <name type="common">Purple false brome</name>
    <name type="synonym">Trachynia distachya</name>
    <dbReference type="NCBI Taxonomy" id="15368"/>
    <lineage>
        <taxon>Eukaryota</taxon>
        <taxon>Viridiplantae</taxon>
        <taxon>Streptophyta</taxon>
        <taxon>Embryophyta</taxon>
        <taxon>Tracheophyta</taxon>
        <taxon>Spermatophyta</taxon>
        <taxon>Magnoliopsida</taxon>
        <taxon>Liliopsida</taxon>
        <taxon>Poales</taxon>
        <taxon>Poaceae</taxon>
        <taxon>BOP clade</taxon>
        <taxon>Pooideae</taxon>
        <taxon>Stipodae</taxon>
        <taxon>Brachypodieae</taxon>
        <taxon>Brachypodium</taxon>
    </lineage>
</organism>
<evidence type="ECO:0000313" key="2">
    <source>
        <dbReference type="EMBL" id="PNT76689.1"/>
    </source>
</evidence>
<dbReference type="InParanoid" id="A0A2K2DQX9"/>
<accession>A0A2K2DQX9</accession>
<reference evidence="2 3" key="1">
    <citation type="journal article" date="2010" name="Nature">
        <title>Genome sequencing and analysis of the model grass Brachypodium distachyon.</title>
        <authorList>
            <consortium name="International Brachypodium Initiative"/>
        </authorList>
    </citation>
    <scope>NUCLEOTIDE SEQUENCE [LARGE SCALE GENOMIC DNA]</scope>
    <source>
        <strain evidence="2 3">Bd21</strain>
    </source>
</reference>
<sequence length="146" mass="16315">MCSRLLNMVSVLLCTCLMHKVIFNPKDTNACGNGSINCTAKLLLLGLAFVSMSFLPGLVSIFLALFFVAALLFRLTCCFFVVMELCVSLCKRELVPIVVAAWAAVDIVLVHEEDPVWLDEHVTMRRYMPIFIVITRDAKSLAMRVL</sequence>
<keyword evidence="1" id="KW-0812">Transmembrane</keyword>
<dbReference type="EMBL" id="CM000880">
    <property type="protein sequence ID" value="PNT76689.1"/>
    <property type="molecule type" value="Genomic_DNA"/>
</dbReference>
<feature type="transmembrane region" description="Helical" evidence="1">
    <location>
        <begin position="35"/>
        <end position="55"/>
    </location>
</feature>
<name>A0A2K2DQX9_BRADI</name>